<reference evidence="1 2" key="3">
    <citation type="submission" date="2019-11" db="EMBL/GenBank/DDBJ databases">
        <title>A de novo genome assembly of a pear dwarfing rootstock.</title>
        <authorList>
            <person name="Wang F."/>
            <person name="Wang J."/>
            <person name="Li S."/>
            <person name="Zhang Y."/>
            <person name="Fang M."/>
            <person name="Ma L."/>
            <person name="Zhao Y."/>
            <person name="Jiang S."/>
        </authorList>
    </citation>
    <scope>NUCLEOTIDE SEQUENCE [LARGE SCALE GENOMIC DNA]</scope>
    <source>
        <strain evidence="1">S2</strain>
        <tissue evidence="1">Leaf</tissue>
    </source>
</reference>
<evidence type="ECO:0000313" key="1">
    <source>
        <dbReference type="EMBL" id="KAB2614910.1"/>
    </source>
</evidence>
<dbReference type="AlphaFoldDB" id="A0A5N5GNS9"/>
<dbReference type="EMBL" id="SMOL01000402">
    <property type="protein sequence ID" value="KAB2614910.1"/>
    <property type="molecule type" value="Genomic_DNA"/>
</dbReference>
<reference evidence="2" key="2">
    <citation type="submission" date="2019-10" db="EMBL/GenBank/DDBJ databases">
        <title>A de novo genome assembly of a pear dwarfing rootstock.</title>
        <authorList>
            <person name="Wang F."/>
            <person name="Wang J."/>
            <person name="Li S."/>
            <person name="Zhang Y."/>
            <person name="Fang M."/>
            <person name="Ma L."/>
            <person name="Zhao Y."/>
            <person name="Jiang S."/>
        </authorList>
    </citation>
    <scope>NUCLEOTIDE SEQUENCE [LARGE SCALE GENOMIC DNA]</scope>
</reference>
<evidence type="ECO:0000313" key="2">
    <source>
        <dbReference type="Proteomes" id="UP000327157"/>
    </source>
</evidence>
<proteinExistence type="predicted"/>
<dbReference type="Proteomes" id="UP000327157">
    <property type="component" value="Chromosome 3"/>
</dbReference>
<name>A0A5N5GNS9_9ROSA</name>
<organism evidence="1 2">
    <name type="scientific">Pyrus ussuriensis x Pyrus communis</name>
    <dbReference type="NCBI Taxonomy" id="2448454"/>
    <lineage>
        <taxon>Eukaryota</taxon>
        <taxon>Viridiplantae</taxon>
        <taxon>Streptophyta</taxon>
        <taxon>Embryophyta</taxon>
        <taxon>Tracheophyta</taxon>
        <taxon>Spermatophyta</taxon>
        <taxon>Magnoliopsida</taxon>
        <taxon>eudicotyledons</taxon>
        <taxon>Gunneridae</taxon>
        <taxon>Pentapetalae</taxon>
        <taxon>rosids</taxon>
        <taxon>fabids</taxon>
        <taxon>Rosales</taxon>
        <taxon>Rosaceae</taxon>
        <taxon>Amygdaloideae</taxon>
        <taxon>Maleae</taxon>
        <taxon>Pyrus</taxon>
    </lineage>
</organism>
<dbReference type="OrthoDB" id="2017576at2759"/>
<protein>
    <submittedName>
        <fullName evidence="1">Uncharacterized protein</fullName>
    </submittedName>
</protein>
<sequence length="108" mass="12554">MGDNCDYTLNQLEELIKQTWDALFSPLHAASYILNPRHFGKGQTKDKIVMTGNANRRVLREQPSSYWRLKGFFRDEDVVDCRDKMDLVAFETPNLQTFAVKIESGFKH</sequence>
<keyword evidence="2" id="KW-1185">Reference proteome</keyword>
<accession>A0A5N5GNS9</accession>
<reference evidence="1 2" key="1">
    <citation type="submission" date="2019-09" db="EMBL/GenBank/DDBJ databases">
        <authorList>
            <person name="Ou C."/>
        </authorList>
    </citation>
    <scope>NUCLEOTIDE SEQUENCE [LARGE SCALE GENOMIC DNA]</scope>
    <source>
        <strain evidence="1">S2</strain>
        <tissue evidence="1">Leaf</tissue>
    </source>
</reference>
<comment type="caution">
    <text evidence="1">The sequence shown here is derived from an EMBL/GenBank/DDBJ whole genome shotgun (WGS) entry which is preliminary data.</text>
</comment>
<gene>
    <name evidence="1" type="ORF">D8674_021498</name>
</gene>